<dbReference type="GO" id="GO:0022857">
    <property type="term" value="F:transmembrane transporter activity"/>
    <property type="evidence" value="ECO:0007669"/>
    <property type="project" value="InterPro"/>
</dbReference>
<dbReference type="SUPFAM" id="SSF103473">
    <property type="entry name" value="MFS general substrate transporter"/>
    <property type="match status" value="1"/>
</dbReference>
<keyword evidence="1" id="KW-0472">Membrane</keyword>
<feature type="transmembrane region" description="Helical" evidence="1">
    <location>
        <begin position="194"/>
        <end position="222"/>
    </location>
</feature>
<dbReference type="EMBL" id="PJNE01000001">
    <property type="protein sequence ID" value="PKW28291.1"/>
    <property type="molecule type" value="Genomic_DNA"/>
</dbReference>
<dbReference type="InterPro" id="IPR011701">
    <property type="entry name" value="MFS"/>
</dbReference>
<dbReference type="PANTHER" id="PTHR23542:SF1">
    <property type="entry name" value="MAJOR FACILITATOR SUPERFAMILY (MFS) PROFILE DOMAIN-CONTAINING PROTEIN"/>
    <property type="match status" value="1"/>
</dbReference>
<evidence type="ECO:0000256" key="1">
    <source>
        <dbReference type="SAM" id="Phobius"/>
    </source>
</evidence>
<dbReference type="AlphaFoldDB" id="A0A2N3YN51"/>
<evidence type="ECO:0000313" key="3">
    <source>
        <dbReference type="Proteomes" id="UP000233781"/>
    </source>
</evidence>
<dbReference type="PANTHER" id="PTHR23542">
    <property type="match status" value="1"/>
</dbReference>
<name>A0A2N3YN51_9MICO</name>
<accession>A0A2N3YN51</accession>
<feature type="transmembrane region" description="Helical" evidence="1">
    <location>
        <begin position="278"/>
        <end position="300"/>
    </location>
</feature>
<feature type="transmembrane region" description="Helical" evidence="1">
    <location>
        <begin position="256"/>
        <end position="272"/>
    </location>
</feature>
<proteinExistence type="predicted"/>
<feature type="transmembrane region" description="Helical" evidence="1">
    <location>
        <begin position="341"/>
        <end position="362"/>
    </location>
</feature>
<dbReference type="Proteomes" id="UP000233781">
    <property type="component" value="Unassembled WGS sequence"/>
</dbReference>
<comment type="caution">
    <text evidence="2">The sequence shown here is derived from an EMBL/GenBank/DDBJ whole genome shotgun (WGS) entry which is preliminary data.</text>
</comment>
<gene>
    <name evidence="2" type="ORF">ATL31_3154</name>
</gene>
<feature type="transmembrane region" description="Helical" evidence="1">
    <location>
        <begin position="85"/>
        <end position="106"/>
    </location>
</feature>
<dbReference type="Gene3D" id="1.20.1250.20">
    <property type="entry name" value="MFS general substrate transporter like domains"/>
    <property type="match status" value="1"/>
</dbReference>
<dbReference type="Pfam" id="PF07690">
    <property type="entry name" value="MFS_1"/>
    <property type="match status" value="1"/>
</dbReference>
<feature type="transmembrane region" description="Helical" evidence="1">
    <location>
        <begin position="146"/>
        <end position="167"/>
    </location>
</feature>
<sequence>MGTLVRTPVFATSILVTIHVVTTLGRSYVEAGVVAAAATISIAVSGPWRGRLLDKLGLRRVVAPSLLVSGVCWGLAPWVGYYPLLVLVVVAGLFVVPTFSVIRQAIIAAVPERDRRTAISLDSAALELCFMVAPAVGVWASTVWGTAPVLFVVQMIGVLAGAVLWVADPPLRADSEDGPGAVPPPRRTWMRPRFLAVCVIGAVATLVLAGSDLGFVAMMRAFDAVPELGLVLAVWGLGSLIGGLVYGALSREIPSTWLLVTLGLVTAPMAFATSPVELAVLAFVAGVLCAPTITATVAEASRLVPANARGEALGWHGSSITAGGAVGAPFAGWALDGHGPGAGFLAIAAVGVGFGLVSLLVSRRPAARPAERVDTPV</sequence>
<dbReference type="InterPro" id="IPR036259">
    <property type="entry name" value="MFS_trans_sf"/>
</dbReference>
<protein>
    <submittedName>
        <fullName evidence="2">Putative MFS family arabinose efflux permease</fullName>
    </submittedName>
</protein>
<feature type="transmembrane region" description="Helical" evidence="1">
    <location>
        <begin position="7"/>
        <end position="25"/>
    </location>
</feature>
<reference evidence="2 3" key="1">
    <citation type="submission" date="2017-12" db="EMBL/GenBank/DDBJ databases">
        <title>Sequencing the genomes of 1000 Actinobacteria strains.</title>
        <authorList>
            <person name="Klenk H.-P."/>
        </authorList>
    </citation>
    <scope>NUCLEOTIDE SEQUENCE [LARGE SCALE GENOMIC DNA]</scope>
    <source>
        <strain evidence="2 3">DSM 12806</strain>
    </source>
</reference>
<keyword evidence="3" id="KW-1185">Reference proteome</keyword>
<keyword evidence="1" id="KW-0812">Transmembrane</keyword>
<feature type="transmembrane region" description="Helical" evidence="1">
    <location>
        <begin position="312"/>
        <end position="335"/>
    </location>
</feature>
<dbReference type="RefSeq" id="WP_245862552.1">
    <property type="nucleotide sequence ID" value="NZ_PJNE01000001.1"/>
</dbReference>
<feature type="transmembrane region" description="Helical" evidence="1">
    <location>
        <begin position="118"/>
        <end position="140"/>
    </location>
</feature>
<keyword evidence="1" id="KW-1133">Transmembrane helix</keyword>
<organism evidence="2 3">
    <name type="scientific">Phycicoccus duodecadis</name>
    <dbReference type="NCBI Taxonomy" id="173053"/>
    <lineage>
        <taxon>Bacteria</taxon>
        <taxon>Bacillati</taxon>
        <taxon>Actinomycetota</taxon>
        <taxon>Actinomycetes</taxon>
        <taxon>Micrococcales</taxon>
        <taxon>Intrasporangiaceae</taxon>
        <taxon>Phycicoccus</taxon>
    </lineage>
</organism>
<evidence type="ECO:0000313" key="2">
    <source>
        <dbReference type="EMBL" id="PKW28291.1"/>
    </source>
</evidence>
<feature type="transmembrane region" description="Helical" evidence="1">
    <location>
        <begin position="228"/>
        <end position="249"/>
    </location>
</feature>